<reference evidence="2 3" key="1">
    <citation type="submission" date="2024-03" db="EMBL/GenBank/DDBJ databases">
        <title>Adaptation during the transition from Ophiocordyceps entomopathogen to insect associate is accompanied by gene loss and intensified selection.</title>
        <authorList>
            <person name="Ward C.M."/>
            <person name="Onetto C.A."/>
            <person name="Borneman A.R."/>
        </authorList>
    </citation>
    <scope>NUCLEOTIDE SEQUENCE [LARGE SCALE GENOMIC DNA]</scope>
    <source>
        <strain evidence="2">AWRI1</strain>
        <tissue evidence="2">Single Adult Female</tissue>
    </source>
</reference>
<comment type="caution">
    <text evidence="2">The sequence shown here is derived from an EMBL/GenBank/DDBJ whole genome shotgun (WGS) entry which is preliminary data.</text>
</comment>
<dbReference type="AlphaFoldDB" id="A0AAN9Y487"/>
<dbReference type="InterPro" id="IPR042235">
    <property type="entry name" value="ZP-C_dom"/>
</dbReference>
<dbReference type="EMBL" id="JBBCAQ010000022">
    <property type="protein sequence ID" value="KAK7590839.1"/>
    <property type="molecule type" value="Genomic_DNA"/>
</dbReference>
<sequence>MKIAQRSMNRILWEDLKVKACKRYTGHNFTPHFKRISPHGARVSGVVEETPGRLEYEVALYKEAPTRLSNLTNSELPVDQAVPIGTKLQLRARISPHSAWKFVKLMEVTVSPDPDDPHVAGSVPLVKDGCRNRDFATIIPHQPARYRDRHNEVFLDFEAFLLSTMKERSTLWIHSQIKACMDITDCQPEYCLDIFEPAGHGRRRRREVGSDSRNNLSSKSNTTIHSAKFHENIEYTVLMPGDIYHQELTTEHSCHTFMVTSGVLGCLLLLSALIMCFLAIRLQATLTSKYRQANMDTIARERSHKLSLGHLGIPGYTGRATLQ</sequence>
<keyword evidence="1" id="KW-0472">Membrane</keyword>
<name>A0AAN9Y487_9HEMI</name>
<proteinExistence type="predicted"/>
<keyword evidence="1" id="KW-0812">Transmembrane</keyword>
<evidence type="ECO:0000256" key="1">
    <source>
        <dbReference type="SAM" id="Phobius"/>
    </source>
</evidence>
<keyword evidence="3" id="KW-1185">Reference proteome</keyword>
<keyword evidence="1" id="KW-1133">Transmembrane helix</keyword>
<protein>
    <recommendedName>
        <fullName evidence="4">ZP domain-containing protein</fullName>
    </recommendedName>
</protein>
<dbReference type="PANTHER" id="PTHR39959">
    <property type="entry name" value="RE44287P-RELATED"/>
    <property type="match status" value="1"/>
</dbReference>
<dbReference type="PANTHER" id="PTHR39959:SF1">
    <property type="entry name" value="ZP DOMAIN-CONTAINING PROTEIN"/>
    <property type="match status" value="1"/>
</dbReference>
<evidence type="ECO:0008006" key="4">
    <source>
        <dbReference type="Google" id="ProtNLM"/>
    </source>
</evidence>
<dbReference type="Gene3D" id="2.60.40.4100">
    <property type="entry name" value="Zona pellucida, ZP-C domain"/>
    <property type="match status" value="1"/>
</dbReference>
<evidence type="ECO:0000313" key="2">
    <source>
        <dbReference type="EMBL" id="KAK7590839.1"/>
    </source>
</evidence>
<accession>A0AAN9Y487</accession>
<evidence type="ECO:0000313" key="3">
    <source>
        <dbReference type="Proteomes" id="UP001367676"/>
    </source>
</evidence>
<feature type="transmembrane region" description="Helical" evidence="1">
    <location>
        <begin position="257"/>
        <end position="280"/>
    </location>
</feature>
<gene>
    <name evidence="2" type="ORF">V9T40_002452</name>
</gene>
<organism evidence="2 3">
    <name type="scientific">Parthenolecanium corni</name>
    <dbReference type="NCBI Taxonomy" id="536013"/>
    <lineage>
        <taxon>Eukaryota</taxon>
        <taxon>Metazoa</taxon>
        <taxon>Ecdysozoa</taxon>
        <taxon>Arthropoda</taxon>
        <taxon>Hexapoda</taxon>
        <taxon>Insecta</taxon>
        <taxon>Pterygota</taxon>
        <taxon>Neoptera</taxon>
        <taxon>Paraneoptera</taxon>
        <taxon>Hemiptera</taxon>
        <taxon>Sternorrhyncha</taxon>
        <taxon>Coccoidea</taxon>
        <taxon>Coccidae</taxon>
        <taxon>Parthenolecanium</taxon>
    </lineage>
</organism>
<dbReference type="Proteomes" id="UP001367676">
    <property type="component" value="Unassembled WGS sequence"/>
</dbReference>